<accession>A0ABQ8J7M8</accession>
<keyword evidence="2" id="KW-1185">Reference proteome</keyword>
<name>A0ABQ8J7M8_DERPT</name>
<evidence type="ECO:0000313" key="2">
    <source>
        <dbReference type="Proteomes" id="UP000887458"/>
    </source>
</evidence>
<dbReference type="Proteomes" id="UP000887458">
    <property type="component" value="Unassembled WGS sequence"/>
</dbReference>
<proteinExistence type="predicted"/>
<evidence type="ECO:0000313" key="1">
    <source>
        <dbReference type="EMBL" id="KAH9418375.1"/>
    </source>
</evidence>
<reference evidence="1 2" key="1">
    <citation type="journal article" date="2018" name="J. Allergy Clin. Immunol.">
        <title>High-quality assembly of Dermatophagoides pteronyssinus genome and transcriptome reveals a wide range of novel allergens.</title>
        <authorList>
            <person name="Liu X.Y."/>
            <person name="Yang K.Y."/>
            <person name="Wang M.Q."/>
            <person name="Kwok J.S."/>
            <person name="Zeng X."/>
            <person name="Yang Z."/>
            <person name="Xiao X.J."/>
            <person name="Lau C.P."/>
            <person name="Li Y."/>
            <person name="Huang Z.M."/>
            <person name="Ba J.G."/>
            <person name="Yim A.K."/>
            <person name="Ouyang C.Y."/>
            <person name="Ngai S.M."/>
            <person name="Chan T.F."/>
            <person name="Leung E.L."/>
            <person name="Liu L."/>
            <person name="Liu Z.G."/>
            <person name="Tsui S.K."/>
        </authorList>
    </citation>
    <scope>NUCLEOTIDE SEQUENCE [LARGE SCALE GENOMIC DNA]</scope>
    <source>
        <strain evidence="1">Derp</strain>
    </source>
</reference>
<gene>
    <name evidence="1" type="ORF">DERP_010244</name>
</gene>
<organism evidence="1 2">
    <name type="scientific">Dermatophagoides pteronyssinus</name>
    <name type="common">European house dust mite</name>
    <dbReference type="NCBI Taxonomy" id="6956"/>
    <lineage>
        <taxon>Eukaryota</taxon>
        <taxon>Metazoa</taxon>
        <taxon>Ecdysozoa</taxon>
        <taxon>Arthropoda</taxon>
        <taxon>Chelicerata</taxon>
        <taxon>Arachnida</taxon>
        <taxon>Acari</taxon>
        <taxon>Acariformes</taxon>
        <taxon>Sarcoptiformes</taxon>
        <taxon>Astigmata</taxon>
        <taxon>Psoroptidia</taxon>
        <taxon>Analgoidea</taxon>
        <taxon>Pyroglyphidae</taxon>
        <taxon>Dermatophagoidinae</taxon>
        <taxon>Dermatophagoides</taxon>
    </lineage>
</organism>
<sequence>MIRNDKIKHQTIDYTLCQSNNVDTDILKIEMPLDQMKKFFNIFQMEIITPQHVIRVICLSSLSESSESSKQNNYKK</sequence>
<reference evidence="1 2" key="2">
    <citation type="journal article" date="2022" name="Mol. Biol. Evol.">
        <title>Comparative Genomics Reveals Insights into the Divergent Evolution of Astigmatic Mites and Household Pest Adaptations.</title>
        <authorList>
            <person name="Xiong Q."/>
            <person name="Wan A.T."/>
            <person name="Liu X."/>
            <person name="Fung C.S."/>
            <person name="Xiao X."/>
            <person name="Malainual N."/>
            <person name="Hou J."/>
            <person name="Wang L."/>
            <person name="Wang M."/>
            <person name="Yang K.Y."/>
            <person name="Cui Y."/>
            <person name="Leung E.L."/>
            <person name="Nong W."/>
            <person name="Shin S.K."/>
            <person name="Au S.W."/>
            <person name="Jeong K.Y."/>
            <person name="Chew F.T."/>
            <person name="Hui J.H."/>
            <person name="Leung T.F."/>
            <person name="Tungtrongchitr A."/>
            <person name="Zhong N."/>
            <person name="Liu Z."/>
            <person name="Tsui S.K."/>
        </authorList>
    </citation>
    <scope>NUCLEOTIDE SEQUENCE [LARGE SCALE GENOMIC DNA]</scope>
    <source>
        <strain evidence="1">Derp</strain>
    </source>
</reference>
<dbReference type="EMBL" id="NJHN03000064">
    <property type="protein sequence ID" value="KAH9418375.1"/>
    <property type="molecule type" value="Genomic_DNA"/>
</dbReference>
<comment type="caution">
    <text evidence="1">The sequence shown here is derived from an EMBL/GenBank/DDBJ whole genome shotgun (WGS) entry which is preliminary data.</text>
</comment>
<protein>
    <submittedName>
        <fullName evidence="1">Uncharacterized protein</fullName>
    </submittedName>
</protein>